<feature type="compositionally biased region" description="Basic and acidic residues" evidence="1">
    <location>
        <begin position="129"/>
        <end position="179"/>
    </location>
</feature>
<accession>A0A4Z2FEB3</accession>
<reference evidence="2 3" key="1">
    <citation type="submission" date="2019-03" db="EMBL/GenBank/DDBJ databases">
        <title>First draft genome of Liparis tanakae, snailfish: a comprehensive survey of snailfish specific genes.</title>
        <authorList>
            <person name="Kim W."/>
            <person name="Song I."/>
            <person name="Jeong J.-H."/>
            <person name="Kim D."/>
            <person name="Kim S."/>
            <person name="Ryu S."/>
            <person name="Song J.Y."/>
            <person name="Lee S.K."/>
        </authorList>
    </citation>
    <scope>NUCLEOTIDE SEQUENCE [LARGE SCALE GENOMIC DNA]</scope>
    <source>
        <tissue evidence="2">Muscle</tissue>
    </source>
</reference>
<comment type="caution">
    <text evidence="2">The sequence shown here is derived from an EMBL/GenBank/DDBJ whole genome shotgun (WGS) entry which is preliminary data.</text>
</comment>
<evidence type="ECO:0000256" key="1">
    <source>
        <dbReference type="SAM" id="MobiDB-lite"/>
    </source>
</evidence>
<evidence type="ECO:0000313" key="2">
    <source>
        <dbReference type="EMBL" id="TNN39537.1"/>
    </source>
</evidence>
<keyword evidence="3" id="KW-1185">Reference proteome</keyword>
<dbReference type="AlphaFoldDB" id="A0A4Z2FEB3"/>
<evidence type="ECO:0000313" key="3">
    <source>
        <dbReference type="Proteomes" id="UP000314294"/>
    </source>
</evidence>
<feature type="region of interest" description="Disordered" evidence="1">
    <location>
        <begin position="106"/>
        <end position="221"/>
    </location>
</feature>
<proteinExistence type="predicted"/>
<sequence length="221" mass="24894">MSARPVSEALCSSWSRARYCCWAWGPSSASRGLFRGRPCFWKLGGVEGGHRASGLVDPAGSGPLALQHRLADAVQAVDDHAILKKKTAHTKYLEVMKEGTPVYILSVTRQSRTRRRERKERKPGKKARKEAWKIERKPGKELRKEGKEARQEGKKGGMEDRKEARQGRKERKPGKEGKKEGRKGKIGGMEGRKEARQGGKEVKEGSQAIRQVRKRSQARRQ</sequence>
<dbReference type="EMBL" id="SRLO01001271">
    <property type="protein sequence ID" value="TNN39537.1"/>
    <property type="molecule type" value="Genomic_DNA"/>
</dbReference>
<protein>
    <submittedName>
        <fullName evidence="2">Uncharacterized protein</fullName>
    </submittedName>
</protein>
<name>A0A4Z2FEB3_9TELE</name>
<gene>
    <name evidence="2" type="ORF">EYF80_050284</name>
</gene>
<feature type="compositionally biased region" description="Basic and acidic residues" evidence="1">
    <location>
        <begin position="190"/>
        <end position="204"/>
    </location>
</feature>
<feature type="compositionally biased region" description="Basic residues" evidence="1">
    <location>
        <begin position="111"/>
        <end position="128"/>
    </location>
</feature>
<organism evidence="2 3">
    <name type="scientific">Liparis tanakae</name>
    <name type="common">Tanaka's snailfish</name>
    <dbReference type="NCBI Taxonomy" id="230148"/>
    <lineage>
        <taxon>Eukaryota</taxon>
        <taxon>Metazoa</taxon>
        <taxon>Chordata</taxon>
        <taxon>Craniata</taxon>
        <taxon>Vertebrata</taxon>
        <taxon>Euteleostomi</taxon>
        <taxon>Actinopterygii</taxon>
        <taxon>Neopterygii</taxon>
        <taxon>Teleostei</taxon>
        <taxon>Neoteleostei</taxon>
        <taxon>Acanthomorphata</taxon>
        <taxon>Eupercaria</taxon>
        <taxon>Perciformes</taxon>
        <taxon>Cottioidei</taxon>
        <taxon>Cottales</taxon>
        <taxon>Liparidae</taxon>
        <taxon>Liparis</taxon>
    </lineage>
</organism>
<feature type="compositionally biased region" description="Basic residues" evidence="1">
    <location>
        <begin position="211"/>
        <end position="221"/>
    </location>
</feature>
<dbReference type="Proteomes" id="UP000314294">
    <property type="component" value="Unassembled WGS sequence"/>
</dbReference>